<protein>
    <submittedName>
        <fullName evidence="1">Uncharacterized protein</fullName>
    </submittedName>
</protein>
<dbReference type="RefSeq" id="WP_013605515.1">
    <property type="nucleotide sequence ID" value="NC_015151.1"/>
</dbReference>
<dbReference type="Proteomes" id="UP000007485">
    <property type="component" value="Chromosome"/>
</dbReference>
<dbReference type="eggNOG" id="arCOG10479">
    <property type="taxonomic scope" value="Archaea"/>
</dbReference>
<gene>
    <name evidence="1" type="ordered locus">VMUT_2157</name>
</gene>
<dbReference type="AlphaFoldDB" id="F0QX65"/>
<evidence type="ECO:0000313" key="1">
    <source>
        <dbReference type="EMBL" id="ADY02354.1"/>
    </source>
</evidence>
<dbReference type="KEGG" id="vmo:VMUT_2157"/>
<reference evidence="1 2" key="1">
    <citation type="journal article" date="2011" name="J. Bacteriol.">
        <title>Complete genome sequence of 'Vulcanisaeta moutnovskia' strain 768-28, a novel member of the hyperthermophilic crenarchaeal genus vulcanisaeta.</title>
        <authorList>
            <person name="Gumerov V.M."/>
            <person name="Mardanov A.V."/>
            <person name="Beletsky A.V."/>
            <person name="Prokofeva M.I."/>
            <person name="Bonch-Osmolovskaya E.A."/>
            <person name="Ravin N.V."/>
            <person name="Skryabin K.G."/>
        </authorList>
    </citation>
    <scope>NUCLEOTIDE SEQUENCE [LARGE SCALE GENOMIC DNA]</scope>
    <source>
        <strain evidence="1 2">768-28</strain>
    </source>
</reference>
<organism evidence="1 2">
    <name type="scientific">Vulcanisaeta moutnovskia (strain 768-28)</name>
    <dbReference type="NCBI Taxonomy" id="985053"/>
    <lineage>
        <taxon>Archaea</taxon>
        <taxon>Thermoproteota</taxon>
        <taxon>Thermoprotei</taxon>
        <taxon>Thermoproteales</taxon>
        <taxon>Thermoproteaceae</taxon>
        <taxon>Vulcanisaeta</taxon>
    </lineage>
</organism>
<sequence length="85" mass="10243">MDLGMKRFAIIILDLDDVRPDEDDKVRVTKMIEESLQWWHGYLGHNDKLELDKWRVYYVEWGDELMIARVLNALGKFREYIKGEL</sequence>
<name>F0QX65_VULM7</name>
<dbReference type="HOGENOM" id="CLU_2565941_0_0_2"/>
<accession>F0QX65</accession>
<evidence type="ECO:0000313" key="2">
    <source>
        <dbReference type="Proteomes" id="UP000007485"/>
    </source>
</evidence>
<dbReference type="GeneID" id="10289809"/>
<keyword evidence="2" id="KW-1185">Reference proteome</keyword>
<dbReference type="EMBL" id="CP002529">
    <property type="protein sequence ID" value="ADY02354.1"/>
    <property type="molecule type" value="Genomic_DNA"/>
</dbReference>
<proteinExistence type="predicted"/>